<dbReference type="Pfam" id="PF01522">
    <property type="entry name" value="Polysacc_deac_1"/>
    <property type="match status" value="1"/>
</dbReference>
<dbReference type="InterPro" id="IPR051398">
    <property type="entry name" value="Polysacch_Deacetylase"/>
</dbReference>
<keyword evidence="2" id="KW-0732">Signal</keyword>
<name>A0A420XM76_9ACTN</name>
<dbReference type="EMBL" id="RBWV01000013">
    <property type="protein sequence ID" value="RKS72488.1"/>
    <property type="molecule type" value="Genomic_DNA"/>
</dbReference>
<organism evidence="4 5">
    <name type="scientific">Motilibacter peucedani</name>
    <dbReference type="NCBI Taxonomy" id="598650"/>
    <lineage>
        <taxon>Bacteria</taxon>
        <taxon>Bacillati</taxon>
        <taxon>Actinomycetota</taxon>
        <taxon>Actinomycetes</taxon>
        <taxon>Motilibacterales</taxon>
        <taxon>Motilibacteraceae</taxon>
        <taxon>Motilibacter</taxon>
    </lineage>
</organism>
<dbReference type="SUPFAM" id="SSF88713">
    <property type="entry name" value="Glycoside hydrolase/deacetylase"/>
    <property type="match status" value="1"/>
</dbReference>
<evidence type="ECO:0000313" key="4">
    <source>
        <dbReference type="EMBL" id="RKS72488.1"/>
    </source>
</evidence>
<comment type="caution">
    <text evidence="4">The sequence shown here is derived from an EMBL/GenBank/DDBJ whole genome shotgun (WGS) entry which is preliminary data.</text>
</comment>
<dbReference type="RefSeq" id="WP_183061970.1">
    <property type="nucleotide sequence ID" value="NZ_RBWV01000013.1"/>
</dbReference>
<dbReference type="AlphaFoldDB" id="A0A420XM76"/>
<dbReference type="GO" id="GO:0005576">
    <property type="term" value="C:extracellular region"/>
    <property type="evidence" value="ECO:0007669"/>
    <property type="project" value="UniProtKB-SubCell"/>
</dbReference>
<dbReference type="InterPro" id="IPR002509">
    <property type="entry name" value="NODB_dom"/>
</dbReference>
<dbReference type="Proteomes" id="UP000281955">
    <property type="component" value="Unassembled WGS sequence"/>
</dbReference>
<reference evidence="4 5" key="1">
    <citation type="submission" date="2018-10" db="EMBL/GenBank/DDBJ databases">
        <title>Genomic Encyclopedia of Archaeal and Bacterial Type Strains, Phase II (KMG-II): from individual species to whole genera.</title>
        <authorList>
            <person name="Goeker M."/>
        </authorList>
    </citation>
    <scope>NUCLEOTIDE SEQUENCE [LARGE SCALE GENOMIC DNA]</scope>
    <source>
        <strain evidence="4 5">RP-AC37</strain>
    </source>
</reference>
<dbReference type="InterPro" id="IPR011330">
    <property type="entry name" value="Glyco_hydro/deAcase_b/a-brl"/>
</dbReference>
<evidence type="ECO:0000256" key="2">
    <source>
        <dbReference type="ARBA" id="ARBA00022729"/>
    </source>
</evidence>
<dbReference type="GO" id="GO:0016810">
    <property type="term" value="F:hydrolase activity, acting on carbon-nitrogen (but not peptide) bonds"/>
    <property type="evidence" value="ECO:0007669"/>
    <property type="project" value="InterPro"/>
</dbReference>
<dbReference type="Gene3D" id="3.20.20.370">
    <property type="entry name" value="Glycoside hydrolase/deacetylase"/>
    <property type="match status" value="1"/>
</dbReference>
<proteinExistence type="predicted"/>
<evidence type="ECO:0000256" key="1">
    <source>
        <dbReference type="ARBA" id="ARBA00004613"/>
    </source>
</evidence>
<evidence type="ECO:0000259" key="3">
    <source>
        <dbReference type="Pfam" id="PF01522"/>
    </source>
</evidence>
<comment type="subcellular location">
    <subcellularLocation>
        <location evidence="1">Secreted</location>
    </subcellularLocation>
</comment>
<dbReference type="PANTHER" id="PTHR34216">
    <property type="match status" value="1"/>
</dbReference>
<accession>A0A420XM76</accession>
<feature type="domain" description="NodB homology" evidence="3">
    <location>
        <begin position="69"/>
        <end position="216"/>
    </location>
</feature>
<gene>
    <name evidence="4" type="ORF">CLV35_2732</name>
</gene>
<keyword evidence="5" id="KW-1185">Reference proteome</keyword>
<protein>
    <submittedName>
        <fullName evidence="4">Polysaccharide deacetylase</fullName>
    </submittedName>
</protein>
<dbReference type="GO" id="GO:0005975">
    <property type="term" value="P:carbohydrate metabolic process"/>
    <property type="evidence" value="ECO:0007669"/>
    <property type="project" value="InterPro"/>
</dbReference>
<dbReference type="InParanoid" id="A0A420XM76"/>
<evidence type="ECO:0000313" key="5">
    <source>
        <dbReference type="Proteomes" id="UP000281955"/>
    </source>
</evidence>
<dbReference type="CDD" id="cd10918">
    <property type="entry name" value="CE4_NodB_like_5s_6s"/>
    <property type="match status" value="1"/>
</dbReference>
<sequence>MSPLGFAGHQEALSQGRFVRVLNFHNTAEASRGALRSDLAKLRETFAGVTLEELDGFFATGTWSEDRPAVIPVFYEGYRNNVEVAAPVCDELGLTAWFFVCTGFVDCPPAEQEQFARSHNIDLLPAEFGRDRLAMSWDEVGELSTRHVVTPHTASHDGIADIVTDDDLEREIVEPKRRMDAVTGQSAPAMAYLWGSPFGTSRRHDDAVRAAGYRYVFSNTMVQQVGSLPAAQRGA</sequence>
<dbReference type="PANTHER" id="PTHR34216:SF3">
    <property type="entry name" value="POLY-BETA-1,6-N-ACETYL-D-GLUCOSAMINE N-DEACETYLASE"/>
    <property type="match status" value="1"/>
</dbReference>